<keyword evidence="1" id="KW-0812">Transmembrane</keyword>
<evidence type="ECO:0000313" key="2">
    <source>
        <dbReference type="EMBL" id="KAK7536269.1"/>
    </source>
</evidence>
<evidence type="ECO:0000256" key="1">
    <source>
        <dbReference type="SAM" id="Phobius"/>
    </source>
</evidence>
<protein>
    <submittedName>
        <fullName evidence="2">Uncharacterized protein</fullName>
    </submittedName>
</protein>
<evidence type="ECO:0000313" key="3">
    <source>
        <dbReference type="Proteomes" id="UP001360953"/>
    </source>
</evidence>
<name>A0ABR1LNH2_9PEZI</name>
<keyword evidence="1" id="KW-0472">Membrane</keyword>
<feature type="transmembrane region" description="Helical" evidence="1">
    <location>
        <begin position="62"/>
        <end position="84"/>
    </location>
</feature>
<sequence>MQKPKTVSAKLSCVAGCFVGHYGYLASFFNRCLTVLQLKTAQIFRQLLDASHWPFSNSYSSAISPLLFGFLSCLWLHVLFRCAIGGWQLLRKGSAVKLHHHMRKPGRNSR</sequence>
<gene>
    <name evidence="2" type="ORF">J3D65DRAFT_627990</name>
</gene>
<comment type="caution">
    <text evidence="2">The sequence shown here is derived from an EMBL/GenBank/DDBJ whole genome shotgun (WGS) entry which is preliminary data.</text>
</comment>
<proteinExistence type="predicted"/>
<dbReference type="RefSeq" id="XP_066654685.1">
    <property type="nucleotide sequence ID" value="XM_066800591.1"/>
</dbReference>
<accession>A0ABR1LNH2</accession>
<organism evidence="2 3">
    <name type="scientific">Phyllosticta citribraziliensis</name>
    <dbReference type="NCBI Taxonomy" id="989973"/>
    <lineage>
        <taxon>Eukaryota</taxon>
        <taxon>Fungi</taxon>
        <taxon>Dikarya</taxon>
        <taxon>Ascomycota</taxon>
        <taxon>Pezizomycotina</taxon>
        <taxon>Dothideomycetes</taxon>
        <taxon>Dothideomycetes incertae sedis</taxon>
        <taxon>Botryosphaeriales</taxon>
        <taxon>Phyllostictaceae</taxon>
        <taxon>Phyllosticta</taxon>
    </lineage>
</organism>
<dbReference type="EMBL" id="JBBPEH010000007">
    <property type="protein sequence ID" value="KAK7536269.1"/>
    <property type="molecule type" value="Genomic_DNA"/>
</dbReference>
<keyword evidence="3" id="KW-1185">Reference proteome</keyword>
<reference evidence="2 3" key="1">
    <citation type="submission" date="2024-04" db="EMBL/GenBank/DDBJ databases">
        <title>Phyllosticta paracitricarpa is synonymous to the EU quarantine fungus P. citricarpa based on phylogenomic analyses.</title>
        <authorList>
            <consortium name="Lawrence Berkeley National Laboratory"/>
            <person name="Van ingen-buijs V.A."/>
            <person name="Van westerhoven A.C."/>
            <person name="Haridas S."/>
            <person name="Skiadas P."/>
            <person name="Martin F."/>
            <person name="Groenewald J.Z."/>
            <person name="Crous P.W."/>
            <person name="Seidl M.F."/>
        </authorList>
    </citation>
    <scope>NUCLEOTIDE SEQUENCE [LARGE SCALE GENOMIC DNA]</scope>
    <source>
        <strain evidence="2 3">CPC 17464</strain>
    </source>
</reference>
<dbReference type="Proteomes" id="UP001360953">
    <property type="component" value="Unassembled WGS sequence"/>
</dbReference>
<keyword evidence="1" id="KW-1133">Transmembrane helix</keyword>
<dbReference type="GeneID" id="92033497"/>